<reference evidence="3 4" key="1">
    <citation type="submission" date="2016-03" db="EMBL/GenBank/DDBJ databases">
        <title>Whole genome sequencing of Grifola frondosa 9006-11.</title>
        <authorList>
            <person name="Min B."/>
            <person name="Park H."/>
            <person name="Kim J.-G."/>
            <person name="Cho H."/>
            <person name="Oh Y.-L."/>
            <person name="Kong W.-S."/>
            <person name="Choi I.-G."/>
        </authorList>
    </citation>
    <scope>NUCLEOTIDE SEQUENCE [LARGE SCALE GENOMIC DNA]</scope>
    <source>
        <strain evidence="3 4">9006-11</strain>
    </source>
</reference>
<evidence type="ECO:0000313" key="4">
    <source>
        <dbReference type="Proteomes" id="UP000092993"/>
    </source>
</evidence>
<organism evidence="3 4">
    <name type="scientific">Grifola frondosa</name>
    <name type="common">Maitake</name>
    <name type="synonym">Polyporus frondosus</name>
    <dbReference type="NCBI Taxonomy" id="5627"/>
    <lineage>
        <taxon>Eukaryota</taxon>
        <taxon>Fungi</taxon>
        <taxon>Dikarya</taxon>
        <taxon>Basidiomycota</taxon>
        <taxon>Agaricomycotina</taxon>
        <taxon>Agaricomycetes</taxon>
        <taxon>Polyporales</taxon>
        <taxon>Grifolaceae</taxon>
        <taxon>Grifola</taxon>
    </lineage>
</organism>
<feature type="compositionally biased region" description="Polar residues" evidence="1">
    <location>
        <begin position="813"/>
        <end position="823"/>
    </location>
</feature>
<dbReference type="SUPFAM" id="SSF81296">
    <property type="entry name" value="E set domains"/>
    <property type="match status" value="1"/>
</dbReference>
<dbReference type="Pfam" id="PF02752">
    <property type="entry name" value="Arrestin_C"/>
    <property type="match status" value="1"/>
</dbReference>
<dbReference type="OMA" id="RVIGFEC"/>
<feature type="region of interest" description="Disordered" evidence="1">
    <location>
        <begin position="792"/>
        <end position="838"/>
    </location>
</feature>
<dbReference type="GO" id="GO:0031625">
    <property type="term" value="F:ubiquitin protein ligase binding"/>
    <property type="evidence" value="ECO:0007669"/>
    <property type="project" value="TreeGrafter"/>
</dbReference>
<feature type="region of interest" description="Disordered" evidence="1">
    <location>
        <begin position="727"/>
        <end position="765"/>
    </location>
</feature>
<dbReference type="AlphaFoldDB" id="A0A1C7MRQ7"/>
<dbReference type="PANTHER" id="PTHR11188:SF17">
    <property type="entry name" value="FI21816P1"/>
    <property type="match status" value="1"/>
</dbReference>
<dbReference type="GO" id="GO:0030674">
    <property type="term" value="F:protein-macromolecule adaptor activity"/>
    <property type="evidence" value="ECO:0007669"/>
    <property type="project" value="TreeGrafter"/>
</dbReference>
<evidence type="ECO:0000259" key="2">
    <source>
        <dbReference type="SMART" id="SM01017"/>
    </source>
</evidence>
<evidence type="ECO:0000313" key="3">
    <source>
        <dbReference type="EMBL" id="OBZ79498.1"/>
    </source>
</evidence>
<dbReference type="STRING" id="5627.A0A1C7MRQ7"/>
<dbReference type="GO" id="GO:0005829">
    <property type="term" value="C:cytosol"/>
    <property type="evidence" value="ECO:0007669"/>
    <property type="project" value="TreeGrafter"/>
</dbReference>
<proteinExistence type="predicted"/>
<dbReference type="Gene3D" id="2.60.40.640">
    <property type="match status" value="1"/>
</dbReference>
<feature type="region of interest" description="Disordered" evidence="1">
    <location>
        <begin position="578"/>
        <end position="614"/>
    </location>
</feature>
<sequence length="838" mass="89627">MQGLLSAETGGAMVELDFDGSITGSAFREGQHIALDPITPGGSSTNSQARMDRQLSQDSAFSRHDSLFSFGTSPSKNAAELKSLLGNANSRLKPGATVVPLLGDPLDKDARKAHAVSLEQAKARARVEVDIVLESNTCVQGGYLRGHIKVRVRKRSKKESPLLLAEGKVRVIGFECIPNEDDRHTFYQCAAPLSAVTDASSSLYKSPPDGEGFSQAMEGVHVLPFAMHLAPDCAFGMPKGVVSMHSGVSVRYIAMISVKVKDSTTGKRSIAHFYRSCEIWPRLNSTVVLARAPRPLQASAAKSLSMLSSAHKVKLTALLHRLTWVAGQRCYVRVSVANDTKKTAKSLVLTLVRTTTVFKPKPALDPGLCRSVDPDACQTSTTHKVVAETMLEMGHGVAKGHASAKGWWTGVGPGQELEFSHFILLPPDALSITRGRLLEVEYSVRVTLSAGSLTSDVHVTLPIRIINFLSIDPIPSEPLLSSDGSYARFIRRRRSIDGDGIPPPPSPVIESAQEAYQGTQDMDTTSLSPPRDRSADVPSFAFHRQDSTRSSVLHIANPDRSPSPVPFASASASEYSIYSFDSESQPPSASSSMDGLAPTRGLGNLDLDDPDSDEEVDFVVGSARLDYDDMSAFDSNRPAPDQYGSWASTGGRRPVGPRLEDRQERGRPTCPVARPLNRRGGSTGMTPFALRVQEKLAAIQAGAPASCDTDATPRLGCAAEMTYQRPEPASIPMSESASSVAGSQMRASRQLPRPPMSSSRSSVCGLPASQSAFESMMNGGGLHGHGSTGAIYPSASFPTSSSIQLEERPTEGMHNTGSSTSSVAGRIAAFEERMKHAQ</sequence>
<dbReference type="EMBL" id="LUGG01000001">
    <property type="protein sequence ID" value="OBZ79498.1"/>
    <property type="molecule type" value="Genomic_DNA"/>
</dbReference>
<feature type="compositionally biased region" description="Low complexity" evidence="1">
    <location>
        <begin position="748"/>
        <end position="762"/>
    </location>
</feature>
<dbReference type="Proteomes" id="UP000092993">
    <property type="component" value="Unassembled WGS sequence"/>
</dbReference>
<evidence type="ECO:0000256" key="1">
    <source>
        <dbReference type="SAM" id="MobiDB-lite"/>
    </source>
</evidence>
<dbReference type="InterPro" id="IPR011022">
    <property type="entry name" value="Arrestin_C-like"/>
</dbReference>
<dbReference type="SMART" id="SM01017">
    <property type="entry name" value="Arrestin_C"/>
    <property type="match status" value="1"/>
</dbReference>
<dbReference type="PANTHER" id="PTHR11188">
    <property type="entry name" value="ARRESTIN DOMAIN CONTAINING PROTEIN"/>
    <property type="match status" value="1"/>
</dbReference>
<dbReference type="InterPro" id="IPR050357">
    <property type="entry name" value="Arrestin_domain-protein"/>
</dbReference>
<feature type="compositionally biased region" description="Basic and acidic residues" evidence="1">
    <location>
        <begin position="658"/>
        <end position="667"/>
    </location>
</feature>
<feature type="compositionally biased region" description="Polar residues" evidence="1">
    <location>
        <begin position="514"/>
        <end position="528"/>
    </location>
</feature>
<accession>A0A1C7MRQ7</accession>
<feature type="region of interest" description="Disordered" evidence="1">
    <location>
        <begin position="514"/>
        <end position="537"/>
    </location>
</feature>
<feature type="region of interest" description="Disordered" evidence="1">
    <location>
        <begin position="631"/>
        <end position="684"/>
    </location>
</feature>
<feature type="compositionally biased region" description="Polar residues" evidence="1">
    <location>
        <begin position="733"/>
        <end position="747"/>
    </location>
</feature>
<keyword evidence="4" id="KW-1185">Reference proteome</keyword>
<gene>
    <name evidence="3" type="ORF">A0H81_00809</name>
</gene>
<dbReference type="OrthoDB" id="298939at2759"/>
<dbReference type="GO" id="GO:0005886">
    <property type="term" value="C:plasma membrane"/>
    <property type="evidence" value="ECO:0007669"/>
    <property type="project" value="TreeGrafter"/>
</dbReference>
<feature type="compositionally biased region" description="Low complexity" evidence="1">
    <location>
        <begin position="578"/>
        <end position="592"/>
    </location>
</feature>
<protein>
    <recommendedName>
        <fullName evidence="2">Arrestin C-terminal-like domain-containing protein</fullName>
    </recommendedName>
</protein>
<dbReference type="InterPro" id="IPR014752">
    <property type="entry name" value="Arrestin-like_C"/>
</dbReference>
<feature type="compositionally biased region" description="Basic and acidic residues" evidence="1">
    <location>
        <begin position="829"/>
        <end position="838"/>
    </location>
</feature>
<dbReference type="InterPro" id="IPR014756">
    <property type="entry name" value="Ig_E-set"/>
</dbReference>
<comment type="caution">
    <text evidence="3">The sequence shown here is derived from an EMBL/GenBank/DDBJ whole genome shotgun (WGS) entry which is preliminary data.</text>
</comment>
<name>A0A1C7MRQ7_GRIFR</name>
<dbReference type="GO" id="GO:0070086">
    <property type="term" value="P:ubiquitin-dependent endocytosis"/>
    <property type="evidence" value="ECO:0007669"/>
    <property type="project" value="TreeGrafter"/>
</dbReference>
<feature type="domain" description="Arrestin C-terminal-like" evidence="2">
    <location>
        <begin position="309"/>
        <end position="468"/>
    </location>
</feature>